<dbReference type="EMBL" id="JANHOG010000558">
    <property type="protein sequence ID" value="KAJ3553269.1"/>
    <property type="molecule type" value="Genomic_DNA"/>
</dbReference>
<organism evidence="1 2">
    <name type="scientific">Phlebia brevispora</name>
    <dbReference type="NCBI Taxonomy" id="194682"/>
    <lineage>
        <taxon>Eukaryota</taxon>
        <taxon>Fungi</taxon>
        <taxon>Dikarya</taxon>
        <taxon>Basidiomycota</taxon>
        <taxon>Agaricomycotina</taxon>
        <taxon>Agaricomycetes</taxon>
        <taxon>Polyporales</taxon>
        <taxon>Meruliaceae</taxon>
        <taxon>Phlebia</taxon>
    </lineage>
</organism>
<dbReference type="Proteomes" id="UP001148662">
    <property type="component" value="Unassembled WGS sequence"/>
</dbReference>
<comment type="caution">
    <text evidence="1">The sequence shown here is derived from an EMBL/GenBank/DDBJ whole genome shotgun (WGS) entry which is preliminary data.</text>
</comment>
<sequence>MHAVDSQASSVTEPESLEPGVSPAANSITESGSIVADSEQESAWTGRHLSLHSQASSVTEPESPEPGVPSTAESITELESSIGDSESEPFAGFQSYAISKTLTGFTRHFEAMNCHFYELQEALADLSAPVMLPGDEGDNYGSTVAIDRYHYMLLSTHAMQVAYSSIQLVFDLTGQMAHIEDPLTHALEIPAVVREGWLDDSVLLPIPGAFSTHPPSNNRLQDITLIASDMPTTSDNIKTNPF</sequence>
<proteinExistence type="predicted"/>
<reference evidence="1" key="1">
    <citation type="submission" date="2022-07" db="EMBL/GenBank/DDBJ databases">
        <title>Genome Sequence of Phlebia brevispora.</title>
        <authorList>
            <person name="Buettner E."/>
        </authorList>
    </citation>
    <scope>NUCLEOTIDE SEQUENCE</scope>
    <source>
        <strain evidence="1">MPL23</strain>
    </source>
</reference>
<gene>
    <name evidence="1" type="ORF">NM688_g3703</name>
</gene>
<keyword evidence="2" id="KW-1185">Reference proteome</keyword>
<evidence type="ECO:0000313" key="2">
    <source>
        <dbReference type="Proteomes" id="UP001148662"/>
    </source>
</evidence>
<accession>A0ACC1T4S1</accession>
<evidence type="ECO:0000313" key="1">
    <source>
        <dbReference type="EMBL" id="KAJ3553269.1"/>
    </source>
</evidence>
<name>A0ACC1T4S1_9APHY</name>
<protein>
    <submittedName>
        <fullName evidence="1">Uncharacterized protein</fullName>
    </submittedName>
</protein>